<comment type="caution">
    <text evidence="2">The sequence shown here is derived from an EMBL/GenBank/DDBJ whole genome shotgun (WGS) entry which is preliminary data.</text>
</comment>
<dbReference type="EMBL" id="JAJFAZ020000005">
    <property type="protein sequence ID" value="KAI5327583.1"/>
    <property type="molecule type" value="Genomic_DNA"/>
</dbReference>
<dbReference type="AlphaFoldDB" id="A0AAD4VNA6"/>
<feature type="region of interest" description="Disordered" evidence="1">
    <location>
        <begin position="1"/>
        <end position="26"/>
    </location>
</feature>
<organism evidence="2 3">
    <name type="scientific">Prunus dulcis</name>
    <name type="common">Almond</name>
    <name type="synonym">Amygdalus dulcis</name>
    <dbReference type="NCBI Taxonomy" id="3755"/>
    <lineage>
        <taxon>Eukaryota</taxon>
        <taxon>Viridiplantae</taxon>
        <taxon>Streptophyta</taxon>
        <taxon>Embryophyta</taxon>
        <taxon>Tracheophyta</taxon>
        <taxon>Spermatophyta</taxon>
        <taxon>Magnoliopsida</taxon>
        <taxon>eudicotyledons</taxon>
        <taxon>Gunneridae</taxon>
        <taxon>Pentapetalae</taxon>
        <taxon>rosids</taxon>
        <taxon>fabids</taxon>
        <taxon>Rosales</taxon>
        <taxon>Rosaceae</taxon>
        <taxon>Amygdaloideae</taxon>
        <taxon>Amygdaleae</taxon>
        <taxon>Prunus</taxon>
    </lineage>
</organism>
<evidence type="ECO:0000313" key="2">
    <source>
        <dbReference type="EMBL" id="KAI5327583.1"/>
    </source>
</evidence>
<evidence type="ECO:0000313" key="3">
    <source>
        <dbReference type="Proteomes" id="UP001054821"/>
    </source>
</evidence>
<sequence length="96" mass="10102">MVHHLRAPPPQRTRARQRQGKQPQARAQARFVFGPAQACGLHQLPGLAFVCWSQKLGLGHLLPGQTSNAGGALRACPAQGLLPGQEAPVLGFGPPA</sequence>
<dbReference type="Proteomes" id="UP001054821">
    <property type="component" value="Chromosome 5"/>
</dbReference>
<name>A0AAD4VNA6_PRUDU</name>
<accession>A0AAD4VNA6</accession>
<gene>
    <name evidence="2" type="ORF">L3X38_026979</name>
</gene>
<keyword evidence="3" id="KW-1185">Reference proteome</keyword>
<proteinExistence type="predicted"/>
<reference evidence="2 3" key="1">
    <citation type="journal article" date="2022" name="G3 (Bethesda)">
        <title>Whole-genome sequence and methylome profiling of the almond [Prunus dulcis (Mill.) D.A. Webb] cultivar 'Nonpareil'.</title>
        <authorList>
            <person name="D'Amico-Willman K.M."/>
            <person name="Ouma W.Z."/>
            <person name="Meulia T."/>
            <person name="Sideli G.M."/>
            <person name="Gradziel T.M."/>
            <person name="Fresnedo-Ramirez J."/>
        </authorList>
    </citation>
    <scope>NUCLEOTIDE SEQUENCE [LARGE SCALE GENOMIC DNA]</scope>
    <source>
        <strain evidence="2">Clone GOH B32 T37-40</strain>
    </source>
</reference>
<evidence type="ECO:0000256" key="1">
    <source>
        <dbReference type="SAM" id="MobiDB-lite"/>
    </source>
</evidence>
<protein>
    <submittedName>
        <fullName evidence="2">Uncharacterized protein</fullName>
    </submittedName>
</protein>